<dbReference type="Proteomes" id="UP000001349">
    <property type="component" value="Chromosome"/>
</dbReference>
<gene>
    <name evidence="1" type="ordered locus">Ccel_3308</name>
</gene>
<reference evidence="1 2" key="1">
    <citation type="submission" date="2009-01" db="EMBL/GenBank/DDBJ databases">
        <title>Complete sequence of Clostridium cellulolyticum H10.</title>
        <authorList>
            <consortium name="US DOE Joint Genome Institute"/>
            <person name="Lucas S."/>
            <person name="Copeland A."/>
            <person name="Lapidus A."/>
            <person name="Glavina del Rio T."/>
            <person name="Dalin E."/>
            <person name="Tice H."/>
            <person name="Bruce D."/>
            <person name="Goodwin L."/>
            <person name="Pitluck S."/>
            <person name="Chertkov O."/>
            <person name="Saunders E."/>
            <person name="Brettin T."/>
            <person name="Detter J.C."/>
            <person name="Han C."/>
            <person name="Larimer F."/>
            <person name="Land M."/>
            <person name="Hauser L."/>
            <person name="Kyrpides N."/>
            <person name="Ivanova N."/>
            <person name="Zhou J."/>
            <person name="Richardson P."/>
        </authorList>
    </citation>
    <scope>NUCLEOTIDE SEQUENCE [LARGE SCALE GENOMIC DNA]</scope>
    <source>
        <strain evidence="2">ATCC 35319 / DSM 5812 / JCM 6584 / H10</strain>
    </source>
</reference>
<dbReference type="HOGENOM" id="CLU_114069_1_0_9"/>
<proteinExistence type="predicted"/>
<evidence type="ECO:0000313" key="1">
    <source>
        <dbReference type="EMBL" id="ACL77597.1"/>
    </source>
</evidence>
<dbReference type="RefSeq" id="WP_015926651.1">
    <property type="nucleotide sequence ID" value="NC_011898.1"/>
</dbReference>
<keyword evidence="2" id="KW-1185">Reference proteome</keyword>
<evidence type="ECO:0000313" key="2">
    <source>
        <dbReference type="Proteomes" id="UP000001349"/>
    </source>
</evidence>
<protein>
    <submittedName>
        <fullName evidence="1">Phage protein</fullName>
    </submittedName>
</protein>
<organism evidence="1 2">
    <name type="scientific">Ruminiclostridium cellulolyticum (strain ATCC 35319 / DSM 5812 / JCM 6584 / H10)</name>
    <name type="common">Clostridium cellulolyticum</name>
    <dbReference type="NCBI Taxonomy" id="394503"/>
    <lineage>
        <taxon>Bacteria</taxon>
        <taxon>Bacillati</taxon>
        <taxon>Bacillota</taxon>
        <taxon>Clostridia</taxon>
        <taxon>Eubacteriales</taxon>
        <taxon>Oscillospiraceae</taxon>
        <taxon>Ruminiclostridium</taxon>
    </lineage>
</organism>
<dbReference type="eggNOG" id="ENOG5032U9C">
    <property type="taxonomic scope" value="Bacteria"/>
</dbReference>
<accession>B8I141</accession>
<dbReference type="KEGG" id="cce:Ccel_3308"/>
<sequence>MNNERELGWNEVIENDSPDFITLPEGDYDFVVTEFERARHNGSEKLPACNKAVIHIRIEAPEGVTTIKHNLFLHTKTEGMLCAFFTAIGQRKKGERATMNWNAVVGSKGRCKVGIRTWKTDDGREMTSNDIKRFYDPETDKVPGSISQPAAQKTFEAGRF</sequence>
<dbReference type="EMBL" id="CP001348">
    <property type="protein sequence ID" value="ACL77597.1"/>
    <property type="molecule type" value="Genomic_DNA"/>
</dbReference>
<dbReference type="STRING" id="394503.Ccel_3308"/>
<dbReference type="AlphaFoldDB" id="B8I141"/>
<name>B8I141_RUMCH</name>